<keyword evidence="2" id="KW-0812">Transmembrane</keyword>
<keyword evidence="5" id="KW-1185">Reference proteome</keyword>
<gene>
    <name evidence="4" type="ORF">METBISCDRAFT_18657</name>
</gene>
<dbReference type="GO" id="GO:0005789">
    <property type="term" value="C:endoplasmic reticulum membrane"/>
    <property type="evidence" value="ECO:0007669"/>
    <property type="project" value="TreeGrafter"/>
</dbReference>
<evidence type="ECO:0000256" key="1">
    <source>
        <dbReference type="ARBA" id="ARBA00022468"/>
    </source>
</evidence>
<dbReference type="InterPro" id="IPR000195">
    <property type="entry name" value="Rab-GAP-TBC_dom"/>
</dbReference>
<organism evidence="4 5">
    <name type="scientific">Metschnikowia bicuspidata</name>
    <dbReference type="NCBI Taxonomy" id="27322"/>
    <lineage>
        <taxon>Eukaryota</taxon>
        <taxon>Fungi</taxon>
        <taxon>Dikarya</taxon>
        <taxon>Ascomycota</taxon>
        <taxon>Saccharomycotina</taxon>
        <taxon>Pichiomycetes</taxon>
        <taxon>Metschnikowiaceae</taxon>
        <taxon>Metschnikowia</taxon>
    </lineage>
</organism>
<dbReference type="OrthoDB" id="206700at2759"/>
<name>A0A4P9Z9N8_9ASCO</name>
<dbReference type="InterPro" id="IPR035969">
    <property type="entry name" value="Rab-GAP_TBC_sf"/>
</dbReference>
<evidence type="ECO:0000259" key="3">
    <source>
        <dbReference type="PROSITE" id="PS50086"/>
    </source>
</evidence>
<accession>A0A4P9Z9N8</accession>
<keyword evidence="2" id="KW-1133">Transmembrane helix</keyword>
<evidence type="ECO:0000313" key="4">
    <source>
        <dbReference type="EMBL" id="RKP29433.1"/>
    </source>
</evidence>
<dbReference type="Proteomes" id="UP000268321">
    <property type="component" value="Unassembled WGS sequence"/>
</dbReference>
<feature type="non-terminal residue" evidence="4">
    <location>
        <position position="295"/>
    </location>
</feature>
<protein>
    <recommendedName>
        <fullName evidence="3">Rab-GAP TBC domain-containing protein</fullName>
    </recommendedName>
</protein>
<dbReference type="GO" id="GO:0005096">
    <property type="term" value="F:GTPase activator activity"/>
    <property type="evidence" value="ECO:0007669"/>
    <property type="project" value="UniProtKB-KW"/>
</dbReference>
<feature type="domain" description="Rab-GAP TBC" evidence="3">
    <location>
        <begin position="60"/>
        <end position="282"/>
    </location>
</feature>
<dbReference type="EMBL" id="ML004487">
    <property type="protein sequence ID" value="RKP29433.1"/>
    <property type="molecule type" value="Genomic_DNA"/>
</dbReference>
<dbReference type="PROSITE" id="PS50086">
    <property type="entry name" value="TBC_RABGAP"/>
    <property type="match status" value="1"/>
</dbReference>
<dbReference type="Gene3D" id="1.10.8.1310">
    <property type="match status" value="1"/>
</dbReference>
<feature type="transmembrane region" description="Helical" evidence="2">
    <location>
        <begin position="272"/>
        <end position="292"/>
    </location>
</feature>
<keyword evidence="2" id="KW-0472">Membrane</keyword>
<dbReference type="AlphaFoldDB" id="A0A4P9Z9N8"/>
<reference evidence="5" key="1">
    <citation type="journal article" date="2018" name="Nat. Microbiol.">
        <title>Leveraging single-cell genomics to expand the fungal tree of life.</title>
        <authorList>
            <person name="Ahrendt S.R."/>
            <person name="Quandt C.A."/>
            <person name="Ciobanu D."/>
            <person name="Clum A."/>
            <person name="Salamov A."/>
            <person name="Andreopoulos B."/>
            <person name="Cheng J.F."/>
            <person name="Woyke T."/>
            <person name="Pelin A."/>
            <person name="Henrissat B."/>
            <person name="Reynolds N.K."/>
            <person name="Benny G.L."/>
            <person name="Smith M.E."/>
            <person name="James T.Y."/>
            <person name="Grigoriev I.V."/>
        </authorList>
    </citation>
    <scope>NUCLEOTIDE SEQUENCE [LARGE SCALE GENOMIC DNA]</scope>
    <source>
        <strain evidence="5">Baker2002</strain>
    </source>
</reference>
<dbReference type="Pfam" id="PF00566">
    <property type="entry name" value="RabGAP-TBC"/>
    <property type="match status" value="1"/>
</dbReference>
<dbReference type="PANTHER" id="PTHR20913:SF7">
    <property type="entry name" value="RE60063P"/>
    <property type="match status" value="1"/>
</dbReference>
<sequence length="295" mass="33824">MQSPIIASVDSQITRDWEELSLARLANEQAHDVKLQAIQEALDTNDVSSLTLLARNAEGLQNVPLRAKAWAMLIGSNLSTSQDQTLLQTLDFNDLEPHKDEDQVSLDIQRLFTLLTRLNSFSHEGNFSYTTILTQEEIETMRKRLFCLIIKILRKYPCLNYYQGLHDVASVVLIVCSDLNDHDEQAFALLESLALYHLRDFMNPHMGLSINHLKLVPLILENVDAAMFQLIRQTSTSYQTTYGGFYDYKFYPALLATLTMYSHDLMNFNHVMLIWDFIFSYGSISVSAYIYVSFI</sequence>
<dbReference type="GO" id="GO:0006888">
    <property type="term" value="P:endoplasmic reticulum to Golgi vesicle-mediated transport"/>
    <property type="evidence" value="ECO:0007669"/>
    <property type="project" value="TreeGrafter"/>
</dbReference>
<dbReference type="PANTHER" id="PTHR20913">
    <property type="entry name" value="TBC1 DOMAIN FAMILY MEMBER 20/GTPASE"/>
    <property type="match status" value="1"/>
</dbReference>
<dbReference type="InterPro" id="IPR045913">
    <property type="entry name" value="TBC20/Gyp8-like"/>
</dbReference>
<dbReference type="SUPFAM" id="SSF47923">
    <property type="entry name" value="Ypt/Rab-GAP domain of gyp1p"/>
    <property type="match status" value="1"/>
</dbReference>
<evidence type="ECO:0000313" key="5">
    <source>
        <dbReference type="Proteomes" id="UP000268321"/>
    </source>
</evidence>
<proteinExistence type="predicted"/>
<dbReference type="Gene3D" id="1.10.472.80">
    <property type="entry name" value="Ypt/Rab-GAP domain of gyp1p, domain 3"/>
    <property type="match status" value="1"/>
</dbReference>
<evidence type="ECO:0000256" key="2">
    <source>
        <dbReference type="SAM" id="Phobius"/>
    </source>
</evidence>
<keyword evidence="1" id="KW-0343">GTPase activation</keyword>